<accession>A0A0A0F4P3</accession>
<comment type="caution">
    <text evidence="4">The sequence shown here is derived from an EMBL/GenBank/DDBJ whole genome shotgun (WGS) entry which is preliminary data.</text>
</comment>
<protein>
    <submittedName>
        <fullName evidence="4">Uncharacterized protein</fullName>
    </submittedName>
</protein>
<proteinExistence type="predicted"/>
<dbReference type="PANTHER" id="PTHR24171:SF9">
    <property type="entry name" value="ANKYRIN REPEAT DOMAIN-CONTAINING PROTEIN 39"/>
    <property type="match status" value="1"/>
</dbReference>
<organism evidence="4 5">
    <name type="scientific">Lysobacter arseniciresistens ZS79</name>
    <dbReference type="NCBI Taxonomy" id="913325"/>
    <lineage>
        <taxon>Bacteria</taxon>
        <taxon>Pseudomonadati</taxon>
        <taxon>Pseudomonadota</taxon>
        <taxon>Gammaproteobacteria</taxon>
        <taxon>Lysobacterales</taxon>
        <taxon>Lysobacteraceae</taxon>
        <taxon>Novilysobacter</taxon>
    </lineage>
</organism>
<dbReference type="PROSITE" id="PS50088">
    <property type="entry name" value="ANK_REPEAT"/>
    <property type="match status" value="2"/>
</dbReference>
<dbReference type="Proteomes" id="UP000029989">
    <property type="component" value="Unassembled WGS sequence"/>
</dbReference>
<evidence type="ECO:0000313" key="4">
    <source>
        <dbReference type="EMBL" id="KGM57485.1"/>
    </source>
</evidence>
<dbReference type="InterPro" id="IPR002110">
    <property type="entry name" value="Ankyrin_rpt"/>
</dbReference>
<dbReference type="eggNOG" id="COG0666">
    <property type="taxonomic scope" value="Bacteria"/>
</dbReference>
<dbReference type="Gene3D" id="1.25.40.20">
    <property type="entry name" value="Ankyrin repeat-containing domain"/>
    <property type="match status" value="1"/>
</dbReference>
<sequence>MANGGDIEELNDEGFTPLHMAVMADHLHMVNIIIGVGADIDARENKTSGMTPLHLAAGNGFTEVGLALLEAGADPLLRIDNGAVPGQFNQDGATCIDYAEAASDDKLVAAMHLVVANRQADELAAAWSPSSADADALVPQATGAQQSQQVQRRRL</sequence>
<gene>
    <name evidence="4" type="ORF">N799_05310</name>
</gene>
<evidence type="ECO:0000313" key="5">
    <source>
        <dbReference type="Proteomes" id="UP000029989"/>
    </source>
</evidence>
<evidence type="ECO:0000256" key="2">
    <source>
        <dbReference type="ARBA" id="ARBA00023043"/>
    </source>
</evidence>
<dbReference type="AlphaFoldDB" id="A0A0A0F4P3"/>
<dbReference type="Pfam" id="PF12796">
    <property type="entry name" value="Ank_2"/>
    <property type="match status" value="1"/>
</dbReference>
<keyword evidence="1" id="KW-0677">Repeat</keyword>
<dbReference type="STRING" id="913325.N799_05310"/>
<dbReference type="InterPro" id="IPR036770">
    <property type="entry name" value="Ankyrin_rpt-contain_sf"/>
</dbReference>
<evidence type="ECO:0000256" key="1">
    <source>
        <dbReference type="ARBA" id="ARBA00022737"/>
    </source>
</evidence>
<keyword evidence="5" id="KW-1185">Reference proteome</keyword>
<evidence type="ECO:0000256" key="3">
    <source>
        <dbReference type="PROSITE-ProRule" id="PRU00023"/>
    </source>
</evidence>
<dbReference type="SUPFAM" id="SSF48403">
    <property type="entry name" value="Ankyrin repeat"/>
    <property type="match status" value="1"/>
</dbReference>
<feature type="repeat" description="ANK" evidence="3">
    <location>
        <begin position="13"/>
        <end position="45"/>
    </location>
</feature>
<dbReference type="PANTHER" id="PTHR24171">
    <property type="entry name" value="ANKYRIN REPEAT DOMAIN-CONTAINING PROTEIN 39-RELATED"/>
    <property type="match status" value="1"/>
</dbReference>
<name>A0A0A0F4P3_9GAMM</name>
<dbReference type="EMBL" id="AVPT01000002">
    <property type="protein sequence ID" value="KGM57485.1"/>
    <property type="molecule type" value="Genomic_DNA"/>
</dbReference>
<dbReference type="PROSITE" id="PS50297">
    <property type="entry name" value="ANK_REP_REGION"/>
    <property type="match status" value="2"/>
</dbReference>
<keyword evidence="2 3" id="KW-0040">ANK repeat</keyword>
<reference evidence="4 5" key="1">
    <citation type="journal article" date="2015" name="Stand. Genomic Sci.">
        <title>Genomic information of the arsenic-resistant bacterium Lysobacter arseniciresistens type strain ZS79(T) and comparison of Lysobacter draft genomes.</title>
        <authorList>
            <person name="Liu L."/>
            <person name="Zhang S."/>
            <person name="Luo M."/>
            <person name="Wang G."/>
        </authorList>
    </citation>
    <scope>NUCLEOTIDE SEQUENCE [LARGE SCALE GENOMIC DNA]</scope>
    <source>
        <strain evidence="4 5">ZS79</strain>
    </source>
</reference>
<dbReference type="SMART" id="SM00248">
    <property type="entry name" value="ANK"/>
    <property type="match status" value="2"/>
</dbReference>
<feature type="repeat" description="ANK" evidence="3">
    <location>
        <begin position="48"/>
        <end position="74"/>
    </location>
</feature>